<feature type="transmembrane region" description="Helical" evidence="7">
    <location>
        <begin position="554"/>
        <end position="574"/>
    </location>
</feature>
<feature type="transmembrane region" description="Helical" evidence="7">
    <location>
        <begin position="134"/>
        <end position="154"/>
    </location>
</feature>
<dbReference type="EnsemblProtists" id="EOD10304">
    <property type="protein sequence ID" value="EOD10304"/>
    <property type="gene ID" value="EMIHUDRAFT_522034"/>
</dbReference>
<dbReference type="GO" id="GO:0005509">
    <property type="term" value="F:calcium ion binding"/>
    <property type="evidence" value="ECO:0007669"/>
    <property type="project" value="InterPro"/>
</dbReference>
<feature type="transmembrane region" description="Helical" evidence="7">
    <location>
        <begin position="491"/>
        <end position="509"/>
    </location>
</feature>
<comment type="subunit">
    <text evidence="3">Homodimer.</text>
</comment>
<dbReference type="PROSITE" id="PS50222">
    <property type="entry name" value="EF_HAND_2"/>
    <property type="match status" value="1"/>
</dbReference>
<dbReference type="GeneID" id="17256379"/>
<evidence type="ECO:0000256" key="4">
    <source>
        <dbReference type="ARBA" id="ARBA00022692"/>
    </source>
</evidence>
<name>A0A0D3IGB9_EMIH1</name>
<dbReference type="InterPro" id="IPR027359">
    <property type="entry name" value="Volt_channel_dom_sf"/>
</dbReference>
<dbReference type="PaxDb" id="2903-EOD10304"/>
<evidence type="ECO:0000256" key="7">
    <source>
        <dbReference type="SAM" id="Phobius"/>
    </source>
</evidence>
<dbReference type="PROSITE" id="PS00018">
    <property type="entry name" value="EF_HAND_1"/>
    <property type="match status" value="1"/>
</dbReference>
<dbReference type="eggNOG" id="KOG2301">
    <property type="taxonomic scope" value="Eukaryota"/>
</dbReference>
<feature type="domain" description="EF-hand" evidence="8">
    <location>
        <begin position="341"/>
        <end position="376"/>
    </location>
</feature>
<keyword evidence="10" id="KW-1185">Reference proteome</keyword>
<dbReference type="SUPFAM" id="SSF81324">
    <property type="entry name" value="Voltage-gated potassium channels"/>
    <property type="match status" value="2"/>
</dbReference>
<dbReference type="PANTHER" id="PTHR46988">
    <property type="entry name" value="TWO PORE CALCIUM CHANNEL PROTEIN 1"/>
    <property type="match status" value="1"/>
</dbReference>
<evidence type="ECO:0000313" key="9">
    <source>
        <dbReference type="EnsemblProtists" id="EOD10304"/>
    </source>
</evidence>
<evidence type="ECO:0000256" key="1">
    <source>
        <dbReference type="ARBA" id="ARBA00004141"/>
    </source>
</evidence>
<dbReference type="Pfam" id="PF00520">
    <property type="entry name" value="Ion_trans"/>
    <property type="match status" value="2"/>
</dbReference>
<dbReference type="KEGG" id="ehx:EMIHUDRAFT_522034"/>
<evidence type="ECO:0000256" key="2">
    <source>
        <dbReference type="ARBA" id="ARBA00009286"/>
    </source>
</evidence>
<reference evidence="10" key="1">
    <citation type="journal article" date="2013" name="Nature">
        <title>Pan genome of the phytoplankton Emiliania underpins its global distribution.</title>
        <authorList>
            <person name="Read B.A."/>
            <person name="Kegel J."/>
            <person name="Klute M.J."/>
            <person name="Kuo A."/>
            <person name="Lefebvre S.C."/>
            <person name="Maumus F."/>
            <person name="Mayer C."/>
            <person name="Miller J."/>
            <person name="Monier A."/>
            <person name="Salamov A."/>
            <person name="Young J."/>
            <person name="Aguilar M."/>
            <person name="Claverie J.M."/>
            <person name="Frickenhaus S."/>
            <person name="Gonzalez K."/>
            <person name="Herman E.K."/>
            <person name="Lin Y.C."/>
            <person name="Napier J."/>
            <person name="Ogata H."/>
            <person name="Sarno A.F."/>
            <person name="Shmutz J."/>
            <person name="Schroeder D."/>
            <person name="de Vargas C."/>
            <person name="Verret F."/>
            <person name="von Dassow P."/>
            <person name="Valentin K."/>
            <person name="Van de Peer Y."/>
            <person name="Wheeler G."/>
            <person name="Dacks J.B."/>
            <person name="Delwiche C.F."/>
            <person name="Dyhrman S.T."/>
            <person name="Glockner G."/>
            <person name="John U."/>
            <person name="Richards T."/>
            <person name="Worden A.Z."/>
            <person name="Zhang X."/>
            <person name="Grigoriev I.V."/>
            <person name="Allen A.E."/>
            <person name="Bidle K."/>
            <person name="Borodovsky M."/>
            <person name="Bowler C."/>
            <person name="Brownlee C."/>
            <person name="Cock J.M."/>
            <person name="Elias M."/>
            <person name="Gladyshev V.N."/>
            <person name="Groth M."/>
            <person name="Guda C."/>
            <person name="Hadaegh A."/>
            <person name="Iglesias-Rodriguez M.D."/>
            <person name="Jenkins J."/>
            <person name="Jones B.M."/>
            <person name="Lawson T."/>
            <person name="Leese F."/>
            <person name="Lindquist E."/>
            <person name="Lobanov A."/>
            <person name="Lomsadze A."/>
            <person name="Malik S.B."/>
            <person name="Marsh M.E."/>
            <person name="Mackinder L."/>
            <person name="Mock T."/>
            <person name="Mueller-Roeber B."/>
            <person name="Pagarete A."/>
            <person name="Parker M."/>
            <person name="Probert I."/>
            <person name="Quesneville H."/>
            <person name="Raines C."/>
            <person name="Rensing S.A."/>
            <person name="Riano-Pachon D.M."/>
            <person name="Richier S."/>
            <person name="Rokitta S."/>
            <person name="Shiraiwa Y."/>
            <person name="Soanes D.M."/>
            <person name="van der Giezen M."/>
            <person name="Wahlund T.M."/>
            <person name="Williams B."/>
            <person name="Wilson W."/>
            <person name="Wolfe G."/>
            <person name="Wurch L.L."/>
        </authorList>
    </citation>
    <scope>NUCLEOTIDE SEQUENCE</scope>
</reference>
<protein>
    <recommendedName>
        <fullName evidence="8">EF-hand domain-containing protein</fullName>
    </recommendedName>
</protein>
<dbReference type="InterPro" id="IPR044581">
    <property type="entry name" value="TPC1_plant"/>
</dbReference>
<dbReference type="InterPro" id="IPR005821">
    <property type="entry name" value="Ion_trans_dom"/>
</dbReference>
<keyword evidence="6 7" id="KW-0472">Membrane</keyword>
<evidence type="ECO:0000256" key="6">
    <source>
        <dbReference type="ARBA" id="ARBA00023136"/>
    </source>
</evidence>
<comment type="subcellular location">
    <subcellularLocation>
        <location evidence="1">Membrane</location>
        <topology evidence="1">Multi-pass membrane protein</topology>
    </subcellularLocation>
</comment>
<sequence length="777" mass="85513">MYSACIPLMHGSVVEASHYIHDALTGMAHMHPLPTARRAHKWFLWCEPGLQFALLGQVLLCFFERPAWCATTEAPCISGEAIYPLFGLPMLSRWEALAVESFLLGLLAGRVALEVTYLGFDRYKSSQSHRFSGSLLLLAIADCIASVLTPWSAFRFAPYLRLLLLTHHSRQLRTQLATVRRVLKPLAGVGIVLVAFVCFCAWVGMLLYGGHSDEGSQKLPNFGETAWQLTILLTTCNFPDVMMPAYTSSRSAILFFGAFLLIGTLFLLNLILAVVVNAHKEQVEAVQQSTTAFRERSLRQAYLILQAGGARGGEAPMAELQAFTLLDVFLELNHYKEIAHIDSEQARLAFAALDRSGEGSISLDEFLHLAQVLELRFERANRSTWIGSRLSRLLARGITLRLAEVVRSAAFENAIDLALIANGGVLLMEQWDLLSGSEHAPAAEIFSGRIDSWWNVAEVFFTSLFVAEMCLKLLVLGFYEYVRSLKNCLDAFVSLTAVVVTALVYLPNSFSDSRYIRYVLALRLVRLLRLLGVVPQVRAVSSTFVHMLPAASDLLKVLCALIFTYAALGVYLFGGLVQSDPPRPSSQSDFGTLGYYPNNFNDMGSACVTCFELLIVNNWHVICEGIVEASGTVWARLYFLSFYILAVLVCLNIFVAFAIESFDRVRSDMESPTLEPGSTPDSRTVQALIRGRSARFDAAKITGTSTGVTGEFRAVARRAMLMEVFSQVARPADDGEVRRAAASGTPAVSAVLDLLGSREPIAERAESANPGQRGQLP</sequence>
<dbReference type="PANTHER" id="PTHR46988:SF4">
    <property type="entry name" value="ION TRANSPORT DOMAIN-CONTAINING PROTEIN"/>
    <property type="match status" value="1"/>
</dbReference>
<reference evidence="9" key="2">
    <citation type="submission" date="2024-10" db="UniProtKB">
        <authorList>
            <consortium name="EnsemblProtists"/>
        </authorList>
    </citation>
    <scope>IDENTIFICATION</scope>
</reference>
<dbReference type="STRING" id="2903.R1DNN1"/>
<feature type="transmembrane region" description="Helical" evidence="7">
    <location>
        <begin position="186"/>
        <end position="208"/>
    </location>
</feature>
<feature type="transmembrane region" description="Helical" evidence="7">
    <location>
        <begin position="459"/>
        <end position="479"/>
    </location>
</feature>
<evidence type="ECO:0000259" key="8">
    <source>
        <dbReference type="PROSITE" id="PS50222"/>
    </source>
</evidence>
<dbReference type="RefSeq" id="XP_005762733.1">
    <property type="nucleotide sequence ID" value="XM_005762676.1"/>
</dbReference>
<dbReference type="AlphaFoldDB" id="A0A0D3IGB9"/>
<keyword evidence="5 7" id="KW-1133">Transmembrane helix</keyword>
<keyword evidence="4 7" id="KW-0812">Transmembrane</keyword>
<comment type="similarity">
    <text evidence="2">Belongs to the calcium channel alpha-1 subunit (TC 1.A.1.11) family. Two pore calcium channel subfamily.</text>
</comment>
<dbReference type="GO" id="GO:0005245">
    <property type="term" value="F:voltage-gated calcium channel activity"/>
    <property type="evidence" value="ECO:0007669"/>
    <property type="project" value="InterPro"/>
</dbReference>
<dbReference type="InterPro" id="IPR018247">
    <property type="entry name" value="EF_Hand_1_Ca_BS"/>
</dbReference>
<proteinExistence type="inferred from homology"/>
<dbReference type="HOGENOM" id="CLU_019500_0_0_1"/>
<evidence type="ECO:0000256" key="5">
    <source>
        <dbReference type="ARBA" id="ARBA00022989"/>
    </source>
</evidence>
<dbReference type="InterPro" id="IPR002048">
    <property type="entry name" value="EF_hand_dom"/>
</dbReference>
<dbReference type="Proteomes" id="UP000013827">
    <property type="component" value="Unassembled WGS sequence"/>
</dbReference>
<evidence type="ECO:0000256" key="3">
    <source>
        <dbReference type="ARBA" id="ARBA00011738"/>
    </source>
</evidence>
<dbReference type="Gene3D" id="1.20.120.350">
    <property type="entry name" value="Voltage-gated potassium channels. Chain C"/>
    <property type="match status" value="1"/>
</dbReference>
<feature type="transmembrane region" description="Helical" evidence="7">
    <location>
        <begin position="637"/>
        <end position="659"/>
    </location>
</feature>
<accession>A0A0D3IGB9</accession>
<feature type="transmembrane region" description="Helical" evidence="7">
    <location>
        <begin position="252"/>
        <end position="276"/>
    </location>
</feature>
<dbReference type="Gene3D" id="1.10.287.70">
    <property type="match status" value="2"/>
</dbReference>
<organism evidence="9 10">
    <name type="scientific">Emiliania huxleyi (strain CCMP1516)</name>
    <dbReference type="NCBI Taxonomy" id="280463"/>
    <lineage>
        <taxon>Eukaryota</taxon>
        <taxon>Haptista</taxon>
        <taxon>Haptophyta</taxon>
        <taxon>Prymnesiophyceae</taxon>
        <taxon>Isochrysidales</taxon>
        <taxon>Noelaerhabdaceae</taxon>
        <taxon>Emiliania</taxon>
    </lineage>
</organism>
<evidence type="ECO:0000313" key="10">
    <source>
        <dbReference type="Proteomes" id="UP000013827"/>
    </source>
</evidence>
<dbReference type="GO" id="GO:0016020">
    <property type="term" value="C:membrane"/>
    <property type="evidence" value="ECO:0007669"/>
    <property type="project" value="UniProtKB-SubCell"/>
</dbReference>